<dbReference type="EMBL" id="CP077062">
    <property type="protein sequence ID" value="QWZ08499.1"/>
    <property type="molecule type" value="Genomic_DNA"/>
</dbReference>
<dbReference type="CDD" id="cd17908">
    <property type="entry name" value="FliM"/>
    <property type="match status" value="1"/>
</dbReference>
<organism evidence="3 4">
    <name type="scientific">Nocardioides panacis</name>
    <dbReference type="NCBI Taxonomy" id="2849501"/>
    <lineage>
        <taxon>Bacteria</taxon>
        <taxon>Bacillati</taxon>
        <taxon>Actinomycetota</taxon>
        <taxon>Actinomycetes</taxon>
        <taxon>Propionibacteriales</taxon>
        <taxon>Nocardioidaceae</taxon>
        <taxon>Nocardioides</taxon>
    </lineage>
</organism>
<feature type="compositionally biased region" description="Basic and acidic residues" evidence="1">
    <location>
        <begin position="148"/>
        <end position="162"/>
    </location>
</feature>
<feature type="compositionally biased region" description="Basic and acidic residues" evidence="1">
    <location>
        <begin position="246"/>
        <end position="268"/>
    </location>
</feature>
<keyword evidence="3" id="KW-0282">Flagellum</keyword>
<dbReference type="GO" id="GO:0016020">
    <property type="term" value="C:membrane"/>
    <property type="evidence" value="ECO:0007669"/>
    <property type="project" value="InterPro"/>
</dbReference>
<dbReference type="GO" id="GO:0009425">
    <property type="term" value="C:bacterial-type flagellum basal body"/>
    <property type="evidence" value="ECO:0007669"/>
    <property type="project" value="InterPro"/>
</dbReference>
<sequence>MTDTSTPSRRADAPSSERRRRSRSTGVVSSYDFRRPVNLSRENSRTLHLVFETFGRQASTVLTSALRSVCHVELTSVDQVAYSDYVGSLGDPTYMSVFSMEPVTQKAVLETPLAVTMTCIDNLLGGRGDRTAAGAAPDRPGGRRHRSPLREAGRRGAGRLREPGAPGADHHRRGVQPAAGPGRRRVRHDDRGALPAGAGRPRAPALPVHLVLRPAAVPQGRRLRRQRERPGPCPPPGGPHPAHRRSAGDPGRRVRAVPRDRCRPDGARRPAGRRRGPARAPLPGPSRRDRCRRRVRPCHPRPAGAASRRPRRRALEPGELMTTAQVPTGEPWMQGLEDNVVPAAAAVAQLLPSAQPLTAGQPMTPADLDLAPWPAAGVASLSTGAGSSIAVLVGADLTDALAAAPDGGLELAAAIQPALDAAADALQGAAGAGRSVTGPELAALVSHATVAVPLLAGGVTAAVLVLTLDRRGANRPFTSPAALASAARGVELLHGVAMEVTVELGRTRMSVRELLALCPGDVLELDRAAGSPADLLVNGRLIARGEVVVVDEDFALRVTEIVAQSNAS</sequence>
<dbReference type="KEGG" id="nps:KRR39_01085"/>
<dbReference type="GO" id="GO:0050918">
    <property type="term" value="P:positive chemotaxis"/>
    <property type="evidence" value="ECO:0007669"/>
    <property type="project" value="TreeGrafter"/>
</dbReference>
<dbReference type="PANTHER" id="PTHR30034">
    <property type="entry name" value="FLAGELLAR MOTOR SWITCH PROTEIN FLIM"/>
    <property type="match status" value="1"/>
</dbReference>
<feature type="region of interest" description="Disordered" evidence="1">
    <location>
        <begin position="126"/>
        <end position="314"/>
    </location>
</feature>
<feature type="compositionally biased region" description="Low complexity" evidence="1">
    <location>
        <begin position="193"/>
        <end position="207"/>
    </location>
</feature>
<dbReference type="Proteomes" id="UP000683575">
    <property type="component" value="Chromosome"/>
</dbReference>
<feature type="compositionally biased region" description="Basic residues" evidence="1">
    <location>
        <begin position="289"/>
        <end position="299"/>
    </location>
</feature>
<keyword evidence="3" id="KW-0969">Cilium</keyword>
<dbReference type="InterPro" id="IPR001543">
    <property type="entry name" value="FliN-like_C"/>
</dbReference>
<dbReference type="NCBIfam" id="TIGR02480">
    <property type="entry name" value="fliN"/>
    <property type="match status" value="1"/>
</dbReference>
<proteinExistence type="predicted"/>
<evidence type="ECO:0000256" key="1">
    <source>
        <dbReference type="SAM" id="MobiDB-lite"/>
    </source>
</evidence>
<keyword evidence="3" id="KW-0966">Cell projection</keyword>
<evidence type="ECO:0000259" key="2">
    <source>
        <dbReference type="Pfam" id="PF01052"/>
    </source>
</evidence>
<dbReference type="InterPro" id="IPR001689">
    <property type="entry name" value="Flag_FliM"/>
</dbReference>
<gene>
    <name evidence="3" type="primary">fliN</name>
    <name evidence="3" type="ORF">KRR39_01085</name>
</gene>
<evidence type="ECO:0000313" key="3">
    <source>
        <dbReference type="EMBL" id="QWZ08499.1"/>
    </source>
</evidence>
<protein>
    <submittedName>
        <fullName evidence="3">Flagellar motor switch protein FliN</fullName>
    </submittedName>
</protein>
<keyword evidence="4" id="KW-1185">Reference proteome</keyword>
<dbReference type="PANTHER" id="PTHR30034:SF6">
    <property type="entry name" value="YOP PROTEINS TRANSLOCATION PROTEIN Q"/>
    <property type="match status" value="1"/>
</dbReference>
<evidence type="ECO:0000313" key="4">
    <source>
        <dbReference type="Proteomes" id="UP000683575"/>
    </source>
</evidence>
<dbReference type="GO" id="GO:0003774">
    <property type="term" value="F:cytoskeletal motor activity"/>
    <property type="evidence" value="ECO:0007669"/>
    <property type="project" value="InterPro"/>
</dbReference>
<dbReference type="Pfam" id="PF02154">
    <property type="entry name" value="FliM"/>
    <property type="match status" value="1"/>
</dbReference>
<reference evidence="3" key="1">
    <citation type="submission" date="2021-06" db="EMBL/GenBank/DDBJ databases">
        <title>Complete genome sequence of Nocardioides sp. G188.</title>
        <authorList>
            <person name="Im W.-T."/>
        </authorList>
    </citation>
    <scope>NUCLEOTIDE SEQUENCE</scope>
    <source>
        <strain evidence="3">G188</strain>
    </source>
</reference>
<dbReference type="Pfam" id="PF01052">
    <property type="entry name" value="FliMN_C"/>
    <property type="match status" value="1"/>
</dbReference>
<feature type="domain" description="Flagellar motor switch protein FliN-like C-terminal" evidence="2">
    <location>
        <begin position="492"/>
        <end position="562"/>
    </location>
</feature>
<name>A0A975T082_9ACTN</name>
<accession>A0A975T082</accession>
<feature type="region of interest" description="Disordered" evidence="1">
    <location>
        <begin position="1"/>
        <end position="27"/>
    </location>
</feature>
<dbReference type="GO" id="GO:0071978">
    <property type="term" value="P:bacterial-type flagellum-dependent swarming motility"/>
    <property type="evidence" value="ECO:0007669"/>
    <property type="project" value="TreeGrafter"/>
</dbReference>
<dbReference type="InterPro" id="IPR012826">
    <property type="entry name" value="FliN"/>
</dbReference>
<dbReference type="AlphaFoldDB" id="A0A975T082"/>